<sequence length="139" mass="14735">MATAGNSGAGDKVSSRDRASAKDALPTRQPSRWKRNLVLLVLLALCGWLAVAWKGLREEAQVGAAYGARVGCVCRFVSGRELDACEGDLKSAPLSGIAGMVSLTQDPATRTVTGSVPMLASRSADFREGRGCQLEPWRD</sequence>
<dbReference type="RefSeq" id="WP_160984237.1">
    <property type="nucleotide sequence ID" value="NZ_WVTD01000001.1"/>
</dbReference>
<protein>
    <submittedName>
        <fullName evidence="3">Uncharacterized protein</fullName>
    </submittedName>
</protein>
<keyword evidence="2" id="KW-0472">Membrane</keyword>
<keyword evidence="2" id="KW-1133">Transmembrane helix</keyword>
<proteinExistence type="predicted"/>
<reference evidence="3 4" key="1">
    <citation type="submission" date="2019-12" db="EMBL/GenBank/DDBJ databases">
        <authorList>
            <person name="Feng G."/>
            <person name="Zhu H."/>
        </authorList>
    </citation>
    <scope>NUCLEOTIDE SEQUENCE [LARGE SCALE GENOMIC DNA]</scope>
    <source>
        <strain evidence="3 4">FGD1</strain>
    </source>
</reference>
<name>A0A7X4K5W2_9SPHN</name>
<evidence type="ECO:0000313" key="3">
    <source>
        <dbReference type="EMBL" id="MYL96519.1"/>
    </source>
</evidence>
<keyword evidence="4" id="KW-1185">Reference proteome</keyword>
<evidence type="ECO:0000256" key="1">
    <source>
        <dbReference type="SAM" id="MobiDB-lite"/>
    </source>
</evidence>
<feature type="region of interest" description="Disordered" evidence="1">
    <location>
        <begin position="1"/>
        <end position="27"/>
    </location>
</feature>
<accession>A0A7X4K5W2</accession>
<gene>
    <name evidence="3" type="ORF">GR702_01855</name>
</gene>
<keyword evidence="2" id="KW-0812">Transmembrane</keyword>
<dbReference type="EMBL" id="WVTD01000001">
    <property type="protein sequence ID" value="MYL96519.1"/>
    <property type="molecule type" value="Genomic_DNA"/>
</dbReference>
<dbReference type="Proteomes" id="UP000465810">
    <property type="component" value="Unassembled WGS sequence"/>
</dbReference>
<comment type="caution">
    <text evidence="3">The sequence shown here is derived from an EMBL/GenBank/DDBJ whole genome shotgun (WGS) entry which is preliminary data.</text>
</comment>
<evidence type="ECO:0000256" key="2">
    <source>
        <dbReference type="SAM" id="Phobius"/>
    </source>
</evidence>
<dbReference type="AlphaFoldDB" id="A0A7X4K5W2"/>
<organism evidence="3 4">
    <name type="scientific">Novosphingobium silvae</name>
    <dbReference type="NCBI Taxonomy" id="2692619"/>
    <lineage>
        <taxon>Bacteria</taxon>
        <taxon>Pseudomonadati</taxon>
        <taxon>Pseudomonadota</taxon>
        <taxon>Alphaproteobacteria</taxon>
        <taxon>Sphingomonadales</taxon>
        <taxon>Sphingomonadaceae</taxon>
        <taxon>Novosphingobium</taxon>
    </lineage>
</organism>
<feature type="transmembrane region" description="Helical" evidence="2">
    <location>
        <begin position="37"/>
        <end position="56"/>
    </location>
</feature>
<evidence type="ECO:0000313" key="4">
    <source>
        <dbReference type="Proteomes" id="UP000465810"/>
    </source>
</evidence>